<feature type="region of interest" description="Disordered" evidence="1">
    <location>
        <begin position="1"/>
        <end position="21"/>
    </location>
</feature>
<comment type="caution">
    <text evidence="2">The sequence shown here is derived from an EMBL/GenBank/DDBJ whole genome shotgun (WGS) entry which is preliminary data.</text>
</comment>
<proteinExistence type="predicted"/>
<reference evidence="2 3" key="1">
    <citation type="journal article" date="2020" name="Mol. Biol. Evol.">
        <title>Interspecific Gene Flow and the Evolution of Specialization in Black and White Rhinoceros.</title>
        <authorList>
            <person name="Moodley Y."/>
            <person name="Westbury M.V."/>
            <person name="Russo I.M."/>
            <person name="Gopalakrishnan S."/>
            <person name="Rakotoarivelo A."/>
            <person name="Olsen R.A."/>
            <person name="Prost S."/>
            <person name="Tunstall T."/>
            <person name="Ryder O.A."/>
            <person name="Dalen L."/>
            <person name="Bruford M.W."/>
        </authorList>
    </citation>
    <scope>NUCLEOTIDE SEQUENCE [LARGE SCALE GENOMIC DNA]</scope>
    <source>
        <strain evidence="2">SBR-YM</strain>
        <tissue evidence="2">Skin</tissue>
    </source>
</reference>
<evidence type="ECO:0000313" key="3">
    <source>
        <dbReference type="Proteomes" id="UP000551758"/>
    </source>
</evidence>
<evidence type="ECO:0000313" key="2">
    <source>
        <dbReference type="EMBL" id="KAF5910529.1"/>
    </source>
</evidence>
<feature type="region of interest" description="Disordered" evidence="1">
    <location>
        <begin position="208"/>
        <end position="253"/>
    </location>
</feature>
<organism evidence="2 3">
    <name type="scientific">Diceros bicornis minor</name>
    <name type="common">South-central black rhinoceros</name>
    <dbReference type="NCBI Taxonomy" id="77932"/>
    <lineage>
        <taxon>Eukaryota</taxon>
        <taxon>Metazoa</taxon>
        <taxon>Chordata</taxon>
        <taxon>Craniata</taxon>
        <taxon>Vertebrata</taxon>
        <taxon>Euteleostomi</taxon>
        <taxon>Mammalia</taxon>
        <taxon>Eutheria</taxon>
        <taxon>Laurasiatheria</taxon>
        <taxon>Perissodactyla</taxon>
        <taxon>Rhinocerotidae</taxon>
        <taxon>Diceros</taxon>
    </lineage>
</organism>
<keyword evidence="3" id="KW-1185">Reference proteome</keyword>
<dbReference type="PANTHER" id="PTHR36296">
    <property type="entry name" value="GAMMA-CRYSTALLIN A"/>
    <property type="match status" value="1"/>
</dbReference>
<evidence type="ECO:0000256" key="1">
    <source>
        <dbReference type="SAM" id="MobiDB-lite"/>
    </source>
</evidence>
<accession>A0A7J7E4B1</accession>
<sequence>RLELGGQHRSGRYSATGLDQLQQPQLRRGVEGWSTSLARGDYIGLRLRENEFDPRGRRQPTFLDDMAHYDLAVSAASQWLNHSEDLAWLEWREGKMPFRGRPIYPNHREREAMILSSYAGLLMNSIPIEEVFKIYGADSSANSGATKVRKNQERFSLDFPPLWKSGKSYFSDPLVIGAKLSGGKDPKLWVDSLKKAFHTDNGYSVSPGVKLRRGAKSQNASSSCAREANATDRKSSKNLSLDTRPKNKVGLKT</sequence>
<feature type="non-terminal residue" evidence="2">
    <location>
        <position position="1"/>
    </location>
</feature>
<name>A0A7J7E4B1_DICBM</name>
<dbReference type="Pfam" id="PF17718">
    <property type="entry name" value="DUF5563"/>
    <property type="match status" value="1"/>
</dbReference>
<dbReference type="AlphaFoldDB" id="A0A7J7E4B1"/>
<dbReference type="EMBL" id="JACDTQ010004070">
    <property type="protein sequence ID" value="KAF5910529.1"/>
    <property type="molecule type" value="Genomic_DNA"/>
</dbReference>
<protein>
    <submittedName>
        <fullName evidence="2">Uncharacterized protein</fullName>
    </submittedName>
</protein>
<gene>
    <name evidence="2" type="ORF">HPG69_004616</name>
</gene>
<dbReference type="Proteomes" id="UP000551758">
    <property type="component" value="Unassembled WGS sequence"/>
</dbReference>
<dbReference type="InterPro" id="IPR038776">
    <property type="entry name" value="C2orf80"/>
</dbReference>
<dbReference type="PANTHER" id="PTHR36296:SF1">
    <property type="entry name" value="CHROMOSOME 2 OPEN READING FRAME 80"/>
    <property type="match status" value="1"/>
</dbReference>